<dbReference type="RefSeq" id="WP_328187473.1">
    <property type="nucleotide sequence ID" value="NZ_JAROAQ010000021.1"/>
</dbReference>
<reference evidence="1 2" key="1">
    <citation type="submission" date="2024-03" db="EMBL/GenBank/DDBJ databases">
        <title>Bacilli Hybrid Assemblies.</title>
        <authorList>
            <person name="Kovac J."/>
        </authorList>
    </citation>
    <scope>NUCLEOTIDE SEQUENCE [LARGE SCALE GENOMIC DNA]</scope>
    <source>
        <strain evidence="1 2">FSL M8-0022</strain>
    </source>
</reference>
<gene>
    <name evidence="1" type="ORF">NST17_20520</name>
</gene>
<evidence type="ECO:0000313" key="2">
    <source>
        <dbReference type="Proteomes" id="UP001459714"/>
    </source>
</evidence>
<comment type="caution">
    <text evidence="1">The sequence shown here is derived from an EMBL/GenBank/DDBJ whole genome shotgun (WGS) entry which is preliminary data.</text>
</comment>
<dbReference type="SUPFAM" id="SSF103084">
    <property type="entry name" value="Holliday junction resolvase RusA"/>
    <property type="match status" value="1"/>
</dbReference>
<dbReference type="EMBL" id="JBBYAK010000003">
    <property type="protein sequence ID" value="MEL3959540.1"/>
    <property type="molecule type" value="Genomic_DNA"/>
</dbReference>
<dbReference type="InterPro" id="IPR036614">
    <property type="entry name" value="RusA-like_sf"/>
</dbReference>
<evidence type="ECO:0000313" key="1">
    <source>
        <dbReference type="EMBL" id="MEL3959540.1"/>
    </source>
</evidence>
<keyword evidence="2" id="KW-1185">Reference proteome</keyword>
<proteinExistence type="predicted"/>
<dbReference type="Gene3D" id="3.30.1330.70">
    <property type="entry name" value="Holliday junction resolvase RusA"/>
    <property type="match status" value="1"/>
</dbReference>
<sequence>MESLKFFEVKGKKIPYYYFVYDKELHVLLRRRNYFKALHTKLDDGRSLVEFLMDETFRQFNNEENFYVFERAFMLVVHYFKDHFIRDIDNYVYKPIVDCIKKTRIIKDDDYSNLAFSYVGQKDIKDCIEVYVIPFLYFGAFMRQAFYDFTDPYISETQIRTINDVEEEKRIQKQTLEERKKREEEIFNIPY</sequence>
<organism evidence="1 2">
    <name type="scientific">Caldifermentibacillus hisashii</name>
    <dbReference type="NCBI Taxonomy" id="996558"/>
    <lineage>
        <taxon>Bacteria</taxon>
        <taxon>Bacillati</taxon>
        <taxon>Bacillota</taxon>
        <taxon>Bacilli</taxon>
        <taxon>Bacillales</taxon>
        <taxon>Bacillaceae</taxon>
        <taxon>Caldifermentibacillus</taxon>
    </lineage>
</organism>
<accession>A0ABU9K456</accession>
<name>A0ABU9K456_9BACI</name>
<dbReference type="Proteomes" id="UP001459714">
    <property type="component" value="Unassembled WGS sequence"/>
</dbReference>
<protein>
    <submittedName>
        <fullName evidence="1">Uncharacterized protein</fullName>
    </submittedName>
</protein>